<dbReference type="EMBL" id="NESQ01000009">
    <property type="protein sequence ID" value="PUU83571.1"/>
    <property type="molecule type" value="Genomic_DNA"/>
</dbReference>
<evidence type="ECO:0000313" key="2">
    <source>
        <dbReference type="EMBL" id="PUU83571.1"/>
    </source>
</evidence>
<proteinExistence type="predicted"/>
<evidence type="ECO:0000256" key="1">
    <source>
        <dbReference type="SAM" id="SignalP"/>
    </source>
</evidence>
<dbReference type="Proteomes" id="UP000244722">
    <property type="component" value="Unassembled WGS sequence"/>
</dbReference>
<protein>
    <submittedName>
        <fullName evidence="2">Uncharacterized protein</fullName>
    </submittedName>
</protein>
<gene>
    <name evidence="2" type="ORF">B9Z19DRAFT_1072112</name>
</gene>
<sequence>MQFLKTLLVLLFATLISAAALPQDTDTDTDTAIDASFTGVRTEQSADGKQYTFSIYDDNGALEGTIVVTDDDSAQLDINAFDASGAKVDGDASDGVAGSSFRVALACNRACIIRKFIL</sequence>
<reference evidence="2 3" key="1">
    <citation type="submission" date="2017-04" db="EMBL/GenBank/DDBJ databases">
        <title>Draft genome sequence of Tuber borchii Vittad., a whitish edible truffle.</title>
        <authorList>
            <consortium name="DOE Joint Genome Institute"/>
            <person name="Murat C."/>
            <person name="Kuo A."/>
            <person name="Barry K.W."/>
            <person name="Clum A."/>
            <person name="Dockter R.B."/>
            <person name="Fauchery L."/>
            <person name="Iotti M."/>
            <person name="Kohler A."/>
            <person name="Labutti K."/>
            <person name="Lindquist E.A."/>
            <person name="Lipzen A."/>
            <person name="Ohm R.A."/>
            <person name="Wang M."/>
            <person name="Grigoriev I.V."/>
            <person name="Zambonelli A."/>
            <person name="Martin F.M."/>
        </authorList>
    </citation>
    <scope>NUCLEOTIDE SEQUENCE [LARGE SCALE GENOMIC DNA]</scope>
    <source>
        <strain evidence="2 3">Tbo3840</strain>
    </source>
</reference>
<keyword evidence="3" id="KW-1185">Reference proteome</keyword>
<feature type="chain" id="PRO_5015580899" evidence="1">
    <location>
        <begin position="19"/>
        <end position="118"/>
    </location>
</feature>
<comment type="caution">
    <text evidence="2">The sequence shown here is derived from an EMBL/GenBank/DDBJ whole genome shotgun (WGS) entry which is preliminary data.</text>
</comment>
<evidence type="ECO:0000313" key="3">
    <source>
        <dbReference type="Proteomes" id="UP000244722"/>
    </source>
</evidence>
<organism evidence="2 3">
    <name type="scientific">Tuber borchii</name>
    <name type="common">White truffle</name>
    <dbReference type="NCBI Taxonomy" id="42251"/>
    <lineage>
        <taxon>Eukaryota</taxon>
        <taxon>Fungi</taxon>
        <taxon>Dikarya</taxon>
        <taxon>Ascomycota</taxon>
        <taxon>Pezizomycotina</taxon>
        <taxon>Pezizomycetes</taxon>
        <taxon>Pezizales</taxon>
        <taxon>Tuberaceae</taxon>
        <taxon>Tuber</taxon>
    </lineage>
</organism>
<name>A0A2T7A754_TUBBO</name>
<accession>A0A2T7A754</accession>
<feature type="signal peptide" evidence="1">
    <location>
        <begin position="1"/>
        <end position="18"/>
    </location>
</feature>
<feature type="non-terminal residue" evidence="2">
    <location>
        <position position="118"/>
    </location>
</feature>
<dbReference type="AlphaFoldDB" id="A0A2T7A754"/>
<keyword evidence="1" id="KW-0732">Signal</keyword>